<dbReference type="HOGENOM" id="CLU_010194_9_5_1"/>
<dbReference type="PANTHER" id="PTHR43544:SF7">
    <property type="entry name" value="NADB-LER2"/>
    <property type="match status" value="1"/>
</dbReference>
<evidence type="ECO:0000256" key="1">
    <source>
        <dbReference type="ARBA" id="ARBA00006484"/>
    </source>
</evidence>
<dbReference type="SUPFAM" id="SSF51735">
    <property type="entry name" value="NAD(P)-binding Rossmann-fold domains"/>
    <property type="match status" value="1"/>
</dbReference>
<keyword evidence="5" id="KW-1185">Reference proteome</keyword>
<dbReference type="InterPro" id="IPR051468">
    <property type="entry name" value="Fungal_SecMetab_SDRs"/>
</dbReference>
<evidence type="ECO:0008006" key="6">
    <source>
        <dbReference type="Google" id="ProtNLM"/>
    </source>
</evidence>
<dbReference type="Proteomes" id="UP000053263">
    <property type="component" value="Unassembled WGS sequence"/>
</dbReference>
<dbReference type="PROSITE" id="PS00061">
    <property type="entry name" value="ADH_SHORT"/>
    <property type="match status" value="1"/>
</dbReference>
<dbReference type="EMBL" id="KN832839">
    <property type="protein sequence ID" value="KII82623.1"/>
    <property type="molecule type" value="Genomic_DNA"/>
</dbReference>
<evidence type="ECO:0000313" key="5">
    <source>
        <dbReference type="Proteomes" id="UP000053263"/>
    </source>
</evidence>
<dbReference type="InterPro" id="IPR020904">
    <property type="entry name" value="Sc_DH/Rdtase_CS"/>
</dbReference>
<feature type="non-terminal residue" evidence="4">
    <location>
        <position position="150"/>
    </location>
</feature>
<evidence type="ECO:0000256" key="3">
    <source>
        <dbReference type="ARBA" id="ARBA00023002"/>
    </source>
</evidence>
<dbReference type="OrthoDB" id="7289984at2759"/>
<reference evidence="4 5" key="1">
    <citation type="submission" date="2014-06" db="EMBL/GenBank/DDBJ databases">
        <title>Evolutionary Origins and Diversification of the Mycorrhizal Mutualists.</title>
        <authorList>
            <consortium name="DOE Joint Genome Institute"/>
            <consortium name="Mycorrhizal Genomics Consortium"/>
            <person name="Kohler A."/>
            <person name="Kuo A."/>
            <person name="Nagy L.G."/>
            <person name="Floudas D."/>
            <person name="Copeland A."/>
            <person name="Barry K.W."/>
            <person name="Cichocki N."/>
            <person name="Veneault-Fourrey C."/>
            <person name="LaButti K."/>
            <person name="Lindquist E.A."/>
            <person name="Lipzen A."/>
            <person name="Lundell T."/>
            <person name="Morin E."/>
            <person name="Murat C."/>
            <person name="Riley R."/>
            <person name="Ohm R."/>
            <person name="Sun H."/>
            <person name="Tunlid A."/>
            <person name="Henrissat B."/>
            <person name="Grigoriev I.V."/>
            <person name="Hibbett D.S."/>
            <person name="Martin F."/>
        </authorList>
    </citation>
    <scope>NUCLEOTIDE SEQUENCE [LARGE SCALE GENOMIC DNA]</scope>
    <source>
        <strain evidence="4 5">FD-325 SS-3</strain>
    </source>
</reference>
<comment type="similarity">
    <text evidence="1">Belongs to the short-chain dehydrogenases/reductases (SDR) family.</text>
</comment>
<sequence>VHEISIDEMDRHFKVNAIGPLVLFQSFYKLFKSAPGTPKFVVISAAAGSIQGGPAVPMGLVAYGSSKAAVNFITRKIHFENENLISFAVHPGSVETEGAKQLVKLVPELAKFPKMPVEQSVDGILARIDGATREKTGGAFLSYKGDTFPW</sequence>
<name>A0A0C9T3D8_PLICR</name>
<dbReference type="InterPro" id="IPR002347">
    <property type="entry name" value="SDR_fam"/>
</dbReference>
<proteinExistence type="inferred from homology"/>
<dbReference type="GO" id="GO:0016491">
    <property type="term" value="F:oxidoreductase activity"/>
    <property type="evidence" value="ECO:0007669"/>
    <property type="project" value="UniProtKB-KW"/>
</dbReference>
<protein>
    <recommendedName>
        <fullName evidence="6">NAD(P)-binding protein</fullName>
    </recommendedName>
</protein>
<dbReference type="Gene3D" id="3.40.50.720">
    <property type="entry name" value="NAD(P)-binding Rossmann-like Domain"/>
    <property type="match status" value="1"/>
</dbReference>
<dbReference type="InterPro" id="IPR036291">
    <property type="entry name" value="NAD(P)-bd_dom_sf"/>
</dbReference>
<keyword evidence="3" id="KW-0560">Oxidoreductase</keyword>
<dbReference type="AlphaFoldDB" id="A0A0C9T3D8"/>
<evidence type="ECO:0000313" key="4">
    <source>
        <dbReference type="EMBL" id="KII82623.1"/>
    </source>
</evidence>
<keyword evidence="2" id="KW-0521">NADP</keyword>
<evidence type="ECO:0000256" key="2">
    <source>
        <dbReference type="ARBA" id="ARBA00022857"/>
    </source>
</evidence>
<organism evidence="4 5">
    <name type="scientific">Plicaturopsis crispa FD-325 SS-3</name>
    <dbReference type="NCBI Taxonomy" id="944288"/>
    <lineage>
        <taxon>Eukaryota</taxon>
        <taxon>Fungi</taxon>
        <taxon>Dikarya</taxon>
        <taxon>Basidiomycota</taxon>
        <taxon>Agaricomycotina</taxon>
        <taxon>Agaricomycetes</taxon>
        <taxon>Agaricomycetidae</taxon>
        <taxon>Amylocorticiales</taxon>
        <taxon>Amylocorticiaceae</taxon>
        <taxon>Plicatura</taxon>
        <taxon>Plicaturopsis crispa</taxon>
    </lineage>
</organism>
<dbReference type="Pfam" id="PF00106">
    <property type="entry name" value="adh_short"/>
    <property type="match status" value="1"/>
</dbReference>
<dbReference type="PANTHER" id="PTHR43544">
    <property type="entry name" value="SHORT-CHAIN DEHYDROGENASE/REDUCTASE"/>
    <property type="match status" value="1"/>
</dbReference>
<gene>
    <name evidence="4" type="ORF">PLICRDRAFT_120526</name>
</gene>
<accession>A0A0C9T3D8</accession>
<dbReference type="GO" id="GO:0005737">
    <property type="term" value="C:cytoplasm"/>
    <property type="evidence" value="ECO:0007669"/>
    <property type="project" value="TreeGrafter"/>
</dbReference>